<dbReference type="AlphaFoldDB" id="A0A5P2CQY7"/>
<evidence type="ECO:0008006" key="3">
    <source>
        <dbReference type="Google" id="ProtNLM"/>
    </source>
</evidence>
<dbReference type="EMBL" id="CP029191">
    <property type="protein sequence ID" value="QES45265.1"/>
    <property type="molecule type" value="Genomic_DNA"/>
</dbReference>
<organism evidence="1 2">
    <name type="scientific">Streptomyces venezuelae</name>
    <dbReference type="NCBI Taxonomy" id="54571"/>
    <lineage>
        <taxon>Bacteria</taxon>
        <taxon>Bacillati</taxon>
        <taxon>Actinomycetota</taxon>
        <taxon>Actinomycetes</taxon>
        <taxon>Kitasatosporales</taxon>
        <taxon>Streptomycetaceae</taxon>
        <taxon>Streptomyces</taxon>
    </lineage>
</organism>
<evidence type="ECO:0000313" key="1">
    <source>
        <dbReference type="EMBL" id="QES45265.1"/>
    </source>
</evidence>
<sequence length="146" mass="15223">MASLAEIRAALKTTLKAAIPDLSVYTEVPSVNQVPAAVPMPAPRPDGMTCDFDGAFGGGLDTWTLDLFILVGYGDPALAQKALDQFVTGTGSKSIRRIIFETPDLGLADGTDAHAEGIREYGGHFASAGIPHVGAVVRLTVRTPST</sequence>
<gene>
    <name evidence="1" type="ORF">DEJ49_33545</name>
</gene>
<dbReference type="RefSeq" id="WP_150187575.1">
    <property type="nucleotide sequence ID" value="NZ_CP029191.1"/>
</dbReference>
<evidence type="ECO:0000313" key="2">
    <source>
        <dbReference type="Proteomes" id="UP000324015"/>
    </source>
</evidence>
<proteinExistence type="predicted"/>
<accession>A0A5P2CQY7</accession>
<name>A0A5P2CQY7_STRVZ</name>
<protein>
    <recommendedName>
        <fullName evidence="3">DUF3168 domain-containing protein</fullName>
    </recommendedName>
</protein>
<dbReference type="Proteomes" id="UP000324015">
    <property type="component" value="Chromosome"/>
</dbReference>
<reference evidence="1 2" key="1">
    <citation type="submission" date="2018-05" db="EMBL/GenBank/DDBJ databases">
        <title>Streptomyces venezuelae.</title>
        <authorList>
            <person name="Kim W."/>
            <person name="Lee N."/>
            <person name="Cho B.-K."/>
        </authorList>
    </citation>
    <scope>NUCLEOTIDE SEQUENCE [LARGE SCALE GENOMIC DNA]</scope>
    <source>
        <strain evidence="1 2">ATCC 14585</strain>
    </source>
</reference>